<dbReference type="EMBL" id="CM007899">
    <property type="protein sequence ID" value="OTG10874.1"/>
    <property type="molecule type" value="Genomic_DNA"/>
</dbReference>
<reference evidence="1 3" key="1">
    <citation type="journal article" date="2017" name="Nature">
        <title>The sunflower genome provides insights into oil metabolism, flowering and Asterid evolution.</title>
        <authorList>
            <person name="Badouin H."/>
            <person name="Gouzy J."/>
            <person name="Grassa C.J."/>
            <person name="Murat F."/>
            <person name="Staton S.E."/>
            <person name="Cottret L."/>
            <person name="Lelandais-Briere C."/>
            <person name="Owens G.L."/>
            <person name="Carrere S."/>
            <person name="Mayjonade B."/>
            <person name="Legrand L."/>
            <person name="Gill N."/>
            <person name="Kane N.C."/>
            <person name="Bowers J.E."/>
            <person name="Hubner S."/>
            <person name="Bellec A."/>
            <person name="Berard A."/>
            <person name="Berges H."/>
            <person name="Blanchet N."/>
            <person name="Boniface M.C."/>
            <person name="Brunel D."/>
            <person name="Catrice O."/>
            <person name="Chaidir N."/>
            <person name="Claudel C."/>
            <person name="Donnadieu C."/>
            <person name="Faraut T."/>
            <person name="Fievet G."/>
            <person name="Helmstetter N."/>
            <person name="King M."/>
            <person name="Knapp S.J."/>
            <person name="Lai Z."/>
            <person name="Le Paslier M.C."/>
            <person name="Lippi Y."/>
            <person name="Lorenzon L."/>
            <person name="Mandel J.R."/>
            <person name="Marage G."/>
            <person name="Marchand G."/>
            <person name="Marquand E."/>
            <person name="Bret-Mestries E."/>
            <person name="Morien E."/>
            <person name="Nambeesan S."/>
            <person name="Nguyen T."/>
            <person name="Pegot-Espagnet P."/>
            <person name="Pouilly N."/>
            <person name="Raftis F."/>
            <person name="Sallet E."/>
            <person name="Schiex T."/>
            <person name="Thomas J."/>
            <person name="Vandecasteele C."/>
            <person name="Vares D."/>
            <person name="Vear F."/>
            <person name="Vautrin S."/>
            <person name="Crespi M."/>
            <person name="Mangin B."/>
            <person name="Burke J.M."/>
            <person name="Salse J."/>
            <person name="Munos S."/>
            <person name="Vincourt P."/>
            <person name="Rieseberg L.H."/>
            <person name="Langlade N.B."/>
        </authorList>
    </citation>
    <scope>NUCLEOTIDE SEQUENCE [LARGE SCALE GENOMIC DNA]</scope>
    <source>
        <strain evidence="3">cv. SF193</strain>
        <tissue evidence="1">Leaves</tissue>
    </source>
</reference>
<evidence type="ECO:0000313" key="2">
    <source>
        <dbReference type="EMBL" id="OTG10874.1"/>
    </source>
</evidence>
<dbReference type="AlphaFoldDB" id="A0A251TJ19"/>
<name>A0A251TJ19_HELAN</name>
<protein>
    <submittedName>
        <fullName evidence="2">Uncharacterized protein</fullName>
    </submittedName>
</protein>
<dbReference type="Gramene" id="mRNA:HanXRQr2_Chr10g0433201">
    <property type="protein sequence ID" value="mRNA:HanXRQr2_Chr10g0433201"/>
    <property type="gene ID" value="HanXRQr2_Chr10g0433201"/>
</dbReference>
<evidence type="ECO:0000313" key="1">
    <source>
        <dbReference type="EMBL" id="KAF5785818.1"/>
    </source>
</evidence>
<accession>A0A251TJ19</accession>
<reference evidence="2" key="2">
    <citation type="submission" date="2017-02" db="EMBL/GenBank/DDBJ databases">
        <title>Sunflower complete genome.</title>
        <authorList>
            <person name="Langlade N."/>
            <person name="Munos S."/>
        </authorList>
    </citation>
    <scope>NUCLEOTIDE SEQUENCE [LARGE SCALE GENOMIC DNA]</scope>
    <source>
        <tissue evidence="2">Leaves</tissue>
    </source>
</reference>
<evidence type="ECO:0000313" key="3">
    <source>
        <dbReference type="Proteomes" id="UP000215914"/>
    </source>
</evidence>
<dbReference type="InParanoid" id="A0A251TJ19"/>
<sequence>MVYDRWLEVCRFAVLVLVDFLYATRGKLKGVNGEIRDRACNNKKEAYNFGLIEEA</sequence>
<dbReference type="Proteomes" id="UP000215914">
    <property type="component" value="Chromosome 10"/>
</dbReference>
<organism evidence="2 3">
    <name type="scientific">Helianthus annuus</name>
    <name type="common">Common sunflower</name>
    <dbReference type="NCBI Taxonomy" id="4232"/>
    <lineage>
        <taxon>Eukaryota</taxon>
        <taxon>Viridiplantae</taxon>
        <taxon>Streptophyta</taxon>
        <taxon>Embryophyta</taxon>
        <taxon>Tracheophyta</taxon>
        <taxon>Spermatophyta</taxon>
        <taxon>Magnoliopsida</taxon>
        <taxon>eudicotyledons</taxon>
        <taxon>Gunneridae</taxon>
        <taxon>Pentapetalae</taxon>
        <taxon>asterids</taxon>
        <taxon>campanulids</taxon>
        <taxon>Asterales</taxon>
        <taxon>Asteraceae</taxon>
        <taxon>Asteroideae</taxon>
        <taxon>Heliantheae alliance</taxon>
        <taxon>Heliantheae</taxon>
        <taxon>Helianthus</taxon>
    </lineage>
</organism>
<keyword evidence="3" id="KW-1185">Reference proteome</keyword>
<gene>
    <name evidence="2" type="ORF">HannXRQ_Chr10g0292551</name>
    <name evidence="1" type="ORF">HanXRQr2_Chr10g0433201</name>
</gene>
<dbReference type="EMBL" id="MNCJ02000325">
    <property type="protein sequence ID" value="KAF5785818.1"/>
    <property type="molecule type" value="Genomic_DNA"/>
</dbReference>
<reference evidence="1" key="3">
    <citation type="submission" date="2020-06" db="EMBL/GenBank/DDBJ databases">
        <title>Helianthus annuus Genome sequencing and assembly Release 2.</title>
        <authorList>
            <person name="Gouzy J."/>
            <person name="Langlade N."/>
            <person name="Munos S."/>
        </authorList>
    </citation>
    <scope>NUCLEOTIDE SEQUENCE</scope>
    <source>
        <tissue evidence="1">Leaves</tissue>
    </source>
</reference>
<proteinExistence type="predicted"/>